<dbReference type="Proteomes" id="UP001221898">
    <property type="component" value="Unassembled WGS sequence"/>
</dbReference>
<dbReference type="EMBL" id="JAINUG010000120">
    <property type="protein sequence ID" value="KAJ8394969.1"/>
    <property type="molecule type" value="Genomic_DNA"/>
</dbReference>
<proteinExistence type="predicted"/>
<protein>
    <submittedName>
        <fullName evidence="1">Uncharacterized protein</fullName>
    </submittedName>
</protein>
<reference evidence="1" key="1">
    <citation type="journal article" date="2023" name="Science">
        <title>Genome structures resolve the early diversification of teleost fishes.</title>
        <authorList>
            <person name="Parey E."/>
            <person name="Louis A."/>
            <person name="Montfort J."/>
            <person name="Bouchez O."/>
            <person name="Roques C."/>
            <person name="Iampietro C."/>
            <person name="Lluch J."/>
            <person name="Castinel A."/>
            <person name="Donnadieu C."/>
            <person name="Desvignes T."/>
            <person name="Floi Bucao C."/>
            <person name="Jouanno E."/>
            <person name="Wen M."/>
            <person name="Mejri S."/>
            <person name="Dirks R."/>
            <person name="Jansen H."/>
            <person name="Henkel C."/>
            <person name="Chen W.J."/>
            <person name="Zahm M."/>
            <person name="Cabau C."/>
            <person name="Klopp C."/>
            <person name="Thompson A.W."/>
            <person name="Robinson-Rechavi M."/>
            <person name="Braasch I."/>
            <person name="Lecointre G."/>
            <person name="Bobe J."/>
            <person name="Postlethwait J.H."/>
            <person name="Berthelot C."/>
            <person name="Roest Crollius H."/>
            <person name="Guiguen Y."/>
        </authorList>
    </citation>
    <scope>NUCLEOTIDE SEQUENCE</scope>
    <source>
        <strain evidence="1">NC1722</strain>
    </source>
</reference>
<feature type="non-terminal residue" evidence="1">
    <location>
        <position position="277"/>
    </location>
</feature>
<keyword evidence="2" id="KW-1185">Reference proteome</keyword>
<comment type="caution">
    <text evidence="1">The sequence shown here is derived from an EMBL/GenBank/DDBJ whole genome shotgun (WGS) entry which is preliminary data.</text>
</comment>
<name>A0AAD7S2Y2_9TELE</name>
<accession>A0AAD7S2Y2</accession>
<dbReference type="AlphaFoldDB" id="A0AAD7S2Y2"/>
<evidence type="ECO:0000313" key="2">
    <source>
        <dbReference type="Proteomes" id="UP001221898"/>
    </source>
</evidence>
<organism evidence="1 2">
    <name type="scientific">Aldrovandia affinis</name>
    <dbReference type="NCBI Taxonomy" id="143900"/>
    <lineage>
        <taxon>Eukaryota</taxon>
        <taxon>Metazoa</taxon>
        <taxon>Chordata</taxon>
        <taxon>Craniata</taxon>
        <taxon>Vertebrata</taxon>
        <taxon>Euteleostomi</taxon>
        <taxon>Actinopterygii</taxon>
        <taxon>Neopterygii</taxon>
        <taxon>Teleostei</taxon>
        <taxon>Notacanthiformes</taxon>
        <taxon>Halosauridae</taxon>
        <taxon>Aldrovandia</taxon>
    </lineage>
</organism>
<evidence type="ECO:0000313" key="1">
    <source>
        <dbReference type="EMBL" id="KAJ8394969.1"/>
    </source>
</evidence>
<sequence>AKSHSALVLNPRLYPDVKEESGHAASLLHPSCLLYMYDKIGTPDVSQAPPLGKKGAGLSLEVLGALYKNHYSGEHKRGLSQDQEDAGFMSAPASDLHTTCSSEAAGAKPPLWPATMETPWAKTAMLSHSARRTRTGWCWRSYRCTVGSRRCYTQPCRNTGSWRWNWRHYAVMLPPKKSCKRIQLKCTLSMLRPRKRSVLSMLRRRRRSVLSMLRLRRRSVLGMLRIRRRIPLSILRIRRSVLSMLRLRRRSPLSVLRLRRRSPLGRMRVSWSPCWGR</sequence>
<gene>
    <name evidence="1" type="ORF">AAFF_G00039200</name>
</gene>